<sequence length="252" mass="27228">MIVTPDMDASKGKEAADGPSYHESPAPPAYYPQSQSGGQAILPQAPFKSKPTNFLELTKDNGHLRGEYVIDPSLIIAPSYLPPLTPGETDGDRKNLHLYTKNGHVRADIWLIGANAPLAMGRNRATLNLGSHNGPIVAKLQQYNAAVPFLLNIHAKNGHTTVFVPRSFNGLLLLSPEHGKIAFSDGIKANSRLLGQYDGKGKYFVGLIPGEGANTWCGDEVRIESANGHIRIRYIDEEDDGIKSVIGKLIGL</sequence>
<evidence type="ECO:0000313" key="2">
    <source>
        <dbReference type="Proteomes" id="UP000790377"/>
    </source>
</evidence>
<organism evidence="1 2">
    <name type="scientific">Hygrophoropsis aurantiaca</name>
    <dbReference type="NCBI Taxonomy" id="72124"/>
    <lineage>
        <taxon>Eukaryota</taxon>
        <taxon>Fungi</taxon>
        <taxon>Dikarya</taxon>
        <taxon>Basidiomycota</taxon>
        <taxon>Agaricomycotina</taxon>
        <taxon>Agaricomycetes</taxon>
        <taxon>Agaricomycetidae</taxon>
        <taxon>Boletales</taxon>
        <taxon>Coniophorineae</taxon>
        <taxon>Hygrophoropsidaceae</taxon>
        <taxon>Hygrophoropsis</taxon>
    </lineage>
</organism>
<reference evidence="1" key="1">
    <citation type="journal article" date="2021" name="New Phytol.">
        <title>Evolutionary innovations through gain and loss of genes in the ectomycorrhizal Boletales.</title>
        <authorList>
            <person name="Wu G."/>
            <person name="Miyauchi S."/>
            <person name="Morin E."/>
            <person name="Kuo A."/>
            <person name="Drula E."/>
            <person name="Varga T."/>
            <person name="Kohler A."/>
            <person name="Feng B."/>
            <person name="Cao Y."/>
            <person name="Lipzen A."/>
            <person name="Daum C."/>
            <person name="Hundley H."/>
            <person name="Pangilinan J."/>
            <person name="Johnson J."/>
            <person name="Barry K."/>
            <person name="LaButti K."/>
            <person name="Ng V."/>
            <person name="Ahrendt S."/>
            <person name="Min B."/>
            <person name="Choi I.G."/>
            <person name="Park H."/>
            <person name="Plett J.M."/>
            <person name="Magnuson J."/>
            <person name="Spatafora J.W."/>
            <person name="Nagy L.G."/>
            <person name="Henrissat B."/>
            <person name="Grigoriev I.V."/>
            <person name="Yang Z.L."/>
            <person name="Xu J."/>
            <person name="Martin F.M."/>
        </authorList>
    </citation>
    <scope>NUCLEOTIDE SEQUENCE</scope>
    <source>
        <strain evidence="1">ATCC 28755</strain>
    </source>
</reference>
<keyword evidence="2" id="KW-1185">Reference proteome</keyword>
<name>A0ACB8AAV5_9AGAM</name>
<evidence type="ECO:0000313" key="1">
    <source>
        <dbReference type="EMBL" id="KAH7909842.1"/>
    </source>
</evidence>
<dbReference type="Proteomes" id="UP000790377">
    <property type="component" value="Unassembled WGS sequence"/>
</dbReference>
<accession>A0ACB8AAV5</accession>
<comment type="caution">
    <text evidence="1">The sequence shown here is derived from an EMBL/GenBank/DDBJ whole genome shotgun (WGS) entry which is preliminary data.</text>
</comment>
<dbReference type="EMBL" id="MU267739">
    <property type="protein sequence ID" value="KAH7909842.1"/>
    <property type="molecule type" value="Genomic_DNA"/>
</dbReference>
<protein>
    <submittedName>
        <fullName evidence="1">Uncharacterized protein</fullName>
    </submittedName>
</protein>
<gene>
    <name evidence="1" type="ORF">BJ138DRAFT_181215</name>
</gene>
<proteinExistence type="predicted"/>